<keyword evidence="3" id="KW-0732">Signal</keyword>
<feature type="domain" description="Tectonic-1-3" evidence="7">
    <location>
        <begin position="540"/>
        <end position="725"/>
    </location>
</feature>
<reference evidence="10" key="1">
    <citation type="submission" date="2025-08" db="UniProtKB">
        <authorList>
            <consortium name="RefSeq"/>
        </authorList>
    </citation>
    <scope>IDENTIFICATION</scope>
    <source>
        <tissue evidence="10">Blood</tissue>
    </source>
</reference>
<dbReference type="PANTHER" id="PTHR14611:SF6">
    <property type="entry name" value="TECTONIC-2"/>
    <property type="match status" value="1"/>
</dbReference>
<keyword evidence="6" id="KW-0812">Transmembrane</keyword>
<keyword evidence="5" id="KW-0325">Glycoprotein</keyword>
<name>A0ABM3ZHL6_PANGU</name>
<dbReference type="Pfam" id="PF25752">
    <property type="entry name" value="DUF1619_N"/>
    <property type="match status" value="1"/>
</dbReference>
<gene>
    <name evidence="10" type="primary">TCTN2</name>
</gene>
<keyword evidence="6" id="KW-1133">Transmembrane helix</keyword>
<evidence type="ECO:0000313" key="9">
    <source>
        <dbReference type="Proteomes" id="UP001652622"/>
    </source>
</evidence>
<protein>
    <submittedName>
        <fullName evidence="10">Tectonic-2 isoform X2</fullName>
    </submittedName>
</protein>
<organism evidence="9 10">
    <name type="scientific">Pantherophis guttatus</name>
    <name type="common">Corn snake</name>
    <name type="synonym">Elaphe guttata</name>
    <dbReference type="NCBI Taxonomy" id="94885"/>
    <lineage>
        <taxon>Eukaryota</taxon>
        <taxon>Metazoa</taxon>
        <taxon>Chordata</taxon>
        <taxon>Craniata</taxon>
        <taxon>Vertebrata</taxon>
        <taxon>Euteleostomi</taxon>
        <taxon>Lepidosauria</taxon>
        <taxon>Squamata</taxon>
        <taxon>Bifurcata</taxon>
        <taxon>Unidentata</taxon>
        <taxon>Episquamata</taxon>
        <taxon>Toxicofera</taxon>
        <taxon>Serpentes</taxon>
        <taxon>Colubroidea</taxon>
        <taxon>Colubridae</taxon>
        <taxon>Colubrinae</taxon>
        <taxon>Pantherophis</taxon>
    </lineage>
</organism>
<evidence type="ECO:0000256" key="4">
    <source>
        <dbReference type="ARBA" id="ARBA00022794"/>
    </source>
</evidence>
<dbReference type="InterPro" id="IPR011677">
    <property type="entry name" value="TCTN1-3_dom"/>
</dbReference>
<feature type="transmembrane region" description="Helical" evidence="6">
    <location>
        <begin position="776"/>
        <end position="796"/>
    </location>
</feature>
<dbReference type="InterPro" id="IPR040354">
    <property type="entry name" value="TCTN1-3"/>
</dbReference>
<keyword evidence="6" id="KW-0472">Membrane</keyword>
<dbReference type="Pfam" id="PF07773">
    <property type="entry name" value="TCTN_DUF1619"/>
    <property type="match status" value="2"/>
</dbReference>
<comment type="similarity">
    <text evidence="1">Belongs to the tectonic family.</text>
</comment>
<keyword evidence="4" id="KW-0970">Cilium biogenesis/degradation</keyword>
<evidence type="ECO:0000256" key="2">
    <source>
        <dbReference type="ARBA" id="ARBA00011495"/>
    </source>
</evidence>
<feature type="domain" description="Tectonic-1-3" evidence="7">
    <location>
        <begin position="394"/>
        <end position="529"/>
    </location>
</feature>
<evidence type="ECO:0000259" key="7">
    <source>
        <dbReference type="Pfam" id="PF07773"/>
    </source>
</evidence>
<evidence type="ECO:0000256" key="6">
    <source>
        <dbReference type="SAM" id="Phobius"/>
    </source>
</evidence>
<feature type="domain" description="Tectonic-1-3 N-terminal" evidence="8">
    <location>
        <begin position="269"/>
        <end position="376"/>
    </location>
</feature>
<dbReference type="PANTHER" id="PTHR14611">
    <property type="entry name" value="TECTONIC FAMILY MEMBER"/>
    <property type="match status" value="1"/>
</dbReference>
<comment type="subunit">
    <text evidence="2">Part of the tectonic-like complex (also named B9 complex).</text>
</comment>
<dbReference type="InterPro" id="IPR057724">
    <property type="entry name" value="TCTN1-3_N"/>
</dbReference>
<dbReference type="RefSeq" id="XP_060547859.1">
    <property type="nucleotide sequence ID" value="XM_060691876.1"/>
</dbReference>
<dbReference type="GeneID" id="117672145"/>
<evidence type="ECO:0000313" key="10">
    <source>
        <dbReference type="RefSeq" id="XP_060547859.1"/>
    </source>
</evidence>
<evidence type="ECO:0000256" key="1">
    <source>
        <dbReference type="ARBA" id="ARBA00007633"/>
    </source>
</evidence>
<sequence length="802" mass="88313">MDDPLLALGANFLTISKQNCLFSSSSSRRRLRFCCSSFFSICGRRKEEGELQEGAPSNQEMLPASASTRNATGDFSLFFFNPFWRSLRDVLVPHGRLHSNRGRRRARWRRLRREAILRPRVARLSLAMSLRGILWGLLWLFRAWAQDFQPSFIHMSGTVVTASLTNSHADTFSLAVADDETGLLPLSDCSGRNRTDDWSLQVTHQGNVSKVTVSLTRHLQLCVLNATDCCVEALCVLQSLQVSACQGTKVMARLLIQAEIYANTSSGNLTGKIEENATMIPNQVFHPLGSCPCNLTAGACDIQCCCDEDCTPEMKQLFEGSCFEGVFGGDVNPPFDQLCSVKSGILAPDWFPFLCVQSSLNNSPFLGYFYDGSTSSSRVSSFKLPLETTPGKLSNGYKQGDPILTVQNDYFTVPQPFIAGSCARNAPVSFLRNIEAKCTATCKEAESLMSKIAINGGDGDSIKPEVTYEDRSSASLPCAGKECRNVTFAEDYIVVWEGKRIKELKIKVLYGGMCPEEMITQKFTLTFVSADATSMEEFSGNPGYQLGKPVRATNLTSLAPVTSLKLWKPVGENLCSSANLTPLLFGFNSISGCIMEVSLADNCTQLREDVAARLNSLVQVSHVGKRGNARKNISDDWVEVIRLNASSSTNTSEGLLRGICPDVPAHLNIQIITADVGAIEGIPQEEILGVQISFSTITWHVPCALVCPENVTSLPISAAVQFIKVPAQPPVPKTRFQINYTEYDCRRNDVCWPELFYPMTRYYTGEPYSHTLAKGLVLVFFVVLAVVLSGPWNGIFRLWNKP</sequence>
<dbReference type="Proteomes" id="UP001652622">
    <property type="component" value="Unplaced"/>
</dbReference>
<evidence type="ECO:0000259" key="8">
    <source>
        <dbReference type="Pfam" id="PF25752"/>
    </source>
</evidence>
<keyword evidence="9" id="KW-1185">Reference proteome</keyword>
<accession>A0ABM3ZHL6</accession>
<proteinExistence type="inferred from homology"/>
<evidence type="ECO:0000256" key="5">
    <source>
        <dbReference type="ARBA" id="ARBA00023180"/>
    </source>
</evidence>
<evidence type="ECO:0000256" key="3">
    <source>
        <dbReference type="ARBA" id="ARBA00022729"/>
    </source>
</evidence>